<gene>
    <name evidence="3" type="ORF">H4F99_04805</name>
</gene>
<dbReference type="Gene3D" id="1.20.1270.180">
    <property type="match status" value="1"/>
</dbReference>
<proteinExistence type="predicted"/>
<dbReference type="Pfam" id="PF07007">
    <property type="entry name" value="LprI"/>
    <property type="match status" value="1"/>
</dbReference>
<accession>A0A7W3U2L1</accession>
<keyword evidence="1" id="KW-0812">Transmembrane</keyword>
<dbReference type="InterPro" id="IPR009739">
    <property type="entry name" value="LprI-like_N"/>
</dbReference>
<comment type="caution">
    <text evidence="3">The sequence shown here is derived from an EMBL/GenBank/DDBJ whole genome shotgun (WGS) entry which is preliminary data.</text>
</comment>
<reference evidence="3 4" key="1">
    <citation type="submission" date="2020-07" db="EMBL/GenBank/DDBJ databases">
        <authorList>
            <person name="Xu S."/>
            <person name="Li A."/>
        </authorList>
    </citation>
    <scope>NUCLEOTIDE SEQUENCE [LARGE SCALE GENOMIC DNA]</scope>
    <source>
        <strain evidence="3 4">SG-8</strain>
    </source>
</reference>
<name>A0A7W3U2L1_9GAMM</name>
<keyword evidence="1" id="KW-0472">Membrane</keyword>
<dbReference type="Proteomes" id="UP000552587">
    <property type="component" value="Unassembled WGS sequence"/>
</dbReference>
<keyword evidence="1" id="KW-1133">Transmembrane helix</keyword>
<evidence type="ECO:0000313" key="3">
    <source>
        <dbReference type="EMBL" id="MBB1087806.1"/>
    </source>
</evidence>
<organism evidence="3 4">
    <name type="scientific">Marilutibacter penaei</name>
    <dbReference type="NCBI Taxonomy" id="2759900"/>
    <lineage>
        <taxon>Bacteria</taxon>
        <taxon>Pseudomonadati</taxon>
        <taxon>Pseudomonadota</taxon>
        <taxon>Gammaproteobacteria</taxon>
        <taxon>Lysobacterales</taxon>
        <taxon>Lysobacteraceae</taxon>
        <taxon>Marilutibacter</taxon>
    </lineage>
</organism>
<feature type="transmembrane region" description="Helical" evidence="1">
    <location>
        <begin position="6"/>
        <end position="21"/>
    </location>
</feature>
<dbReference type="EMBL" id="JACHTE010000003">
    <property type="protein sequence ID" value="MBB1087806.1"/>
    <property type="molecule type" value="Genomic_DNA"/>
</dbReference>
<evidence type="ECO:0000313" key="4">
    <source>
        <dbReference type="Proteomes" id="UP000552587"/>
    </source>
</evidence>
<feature type="domain" description="Lysozyme inhibitor LprI-like N-terminal" evidence="2">
    <location>
        <begin position="94"/>
        <end position="179"/>
    </location>
</feature>
<evidence type="ECO:0000256" key="1">
    <source>
        <dbReference type="SAM" id="Phobius"/>
    </source>
</evidence>
<keyword evidence="4" id="KW-1185">Reference proteome</keyword>
<evidence type="ECO:0000259" key="2">
    <source>
        <dbReference type="Pfam" id="PF07007"/>
    </source>
</evidence>
<sequence length="196" mass="22371">MEQVLYLIVGAALTWTFYFVQRRVERRRSTDAIDRHQRLLALKQGLESADTSVEDLRRFENRLLGRAETAARLADNWFTKAEALARHAGDEGTTVTDIDREAMAAVREADATLEVLVRHLRRQLDGEALQTFEQAHARWLEYRERYARFVAASYSGGALRPLIHAVTLESVTLAWINELEMQLGDEDETDLEDAPA</sequence>
<protein>
    <submittedName>
        <fullName evidence="3">DUF1311 domain-containing protein</fullName>
    </submittedName>
</protein>
<dbReference type="AlphaFoldDB" id="A0A7W3U2L1"/>
<dbReference type="RefSeq" id="WP_182668597.1">
    <property type="nucleotide sequence ID" value="NZ_JACHTE010000003.1"/>
</dbReference>